<comment type="similarity">
    <text evidence="2">Belongs to the mitochondrion-specific ribosomal protein mL67 family.</text>
</comment>
<name>A0A4V5NEW8_9PEZI</name>
<dbReference type="STRING" id="329884.A0A4V5NEW8"/>
<dbReference type="Proteomes" id="UP000309340">
    <property type="component" value="Unassembled WGS sequence"/>
</dbReference>
<evidence type="ECO:0000256" key="2">
    <source>
        <dbReference type="ARBA" id="ARBA00010741"/>
    </source>
</evidence>
<keyword evidence="11" id="KW-1185">Reference proteome</keyword>
<feature type="compositionally biased region" description="Polar residues" evidence="9">
    <location>
        <begin position="286"/>
        <end position="296"/>
    </location>
</feature>
<evidence type="ECO:0000256" key="4">
    <source>
        <dbReference type="ARBA" id="ARBA00023015"/>
    </source>
</evidence>
<evidence type="ECO:0000256" key="5">
    <source>
        <dbReference type="ARBA" id="ARBA00023128"/>
    </source>
</evidence>
<feature type="region of interest" description="Disordered" evidence="9">
    <location>
        <begin position="259"/>
        <end position="335"/>
    </location>
</feature>
<evidence type="ECO:0000256" key="8">
    <source>
        <dbReference type="ARBA" id="ARBA00035185"/>
    </source>
</evidence>
<dbReference type="InterPro" id="IPR024629">
    <property type="entry name" value="Ribosomal_mL67"/>
</dbReference>
<organism evidence="10 11">
    <name type="scientific">Friedmanniomyces simplex</name>
    <dbReference type="NCBI Taxonomy" id="329884"/>
    <lineage>
        <taxon>Eukaryota</taxon>
        <taxon>Fungi</taxon>
        <taxon>Dikarya</taxon>
        <taxon>Ascomycota</taxon>
        <taxon>Pezizomycotina</taxon>
        <taxon>Dothideomycetes</taxon>
        <taxon>Dothideomycetidae</taxon>
        <taxon>Mycosphaerellales</taxon>
        <taxon>Teratosphaeriaceae</taxon>
        <taxon>Friedmanniomyces</taxon>
    </lineage>
</organism>
<dbReference type="GO" id="GO:0000150">
    <property type="term" value="F:DNA strand exchange activity"/>
    <property type="evidence" value="ECO:0007669"/>
    <property type="project" value="InterPro"/>
</dbReference>
<dbReference type="PANTHER" id="PTHR28184:SF1">
    <property type="entry name" value="LARGE RIBOSOMAL SUBUNIT PROTEIN ML67"/>
    <property type="match status" value="1"/>
</dbReference>
<evidence type="ECO:0000313" key="10">
    <source>
        <dbReference type="EMBL" id="TKA68479.1"/>
    </source>
</evidence>
<dbReference type="GO" id="GO:0003697">
    <property type="term" value="F:single-stranded DNA binding"/>
    <property type="evidence" value="ECO:0007669"/>
    <property type="project" value="InterPro"/>
</dbReference>
<gene>
    <name evidence="10" type="ORF">B0A55_08941</name>
</gene>
<dbReference type="GO" id="GO:1990904">
    <property type="term" value="C:ribonucleoprotein complex"/>
    <property type="evidence" value="ECO:0007669"/>
    <property type="project" value="UniProtKB-KW"/>
</dbReference>
<evidence type="ECO:0000256" key="1">
    <source>
        <dbReference type="ARBA" id="ARBA00004173"/>
    </source>
</evidence>
<sequence>MKRVHIPTAPTTAPDHGRYIYAYCNVRTNQVLYSLTQILKSNAALKQLPDLGANHTPTHIRKDVWRPLYTLALPSAHPHTRAQGLHAFKKLREYRKLHELNWKPSPLLSKPYSDADIERERMKLEARGGSKKESVYDVIKRRKWNLRVRGVMDQKATSIADLAAVLLEQDEMGRKTKVKREDELGADRKDEVKEMLQLAEAHEKEGLGELSRELEGVRARLENKQPDPEGMSKGMMRRELKRLTARIARIQFAADAVADVQGTPRAQRRSEAEAEAEAGEVAESPDTLTSSATSAPPHSEEAVATSEPTSSSTEQSLETTTPSPTTTIRTNEEWSVREPPIMAHKHQGHSAVDRYRCHNWIPARVRNVFVRRPRPFM</sequence>
<evidence type="ECO:0000256" key="6">
    <source>
        <dbReference type="ARBA" id="ARBA00023163"/>
    </source>
</evidence>
<dbReference type="PANTHER" id="PTHR28184">
    <property type="entry name" value="MITOCHONDRIAL HOMOLOGOUS RECOMBINATION PROTEIN 1"/>
    <property type="match status" value="1"/>
</dbReference>
<evidence type="ECO:0000313" key="11">
    <source>
        <dbReference type="Proteomes" id="UP000309340"/>
    </source>
</evidence>
<dbReference type="OrthoDB" id="5333655at2759"/>
<dbReference type="EMBL" id="NAJQ01000505">
    <property type="protein sequence ID" value="TKA68479.1"/>
    <property type="molecule type" value="Genomic_DNA"/>
</dbReference>
<comment type="caution">
    <text evidence="10">The sequence shown here is derived from an EMBL/GenBank/DDBJ whole genome shotgun (WGS) entry which is preliminary data.</text>
</comment>
<feature type="compositionally biased region" description="Low complexity" evidence="9">
    <location>
        <begin position="305"/>
        <end position="327"/>
    </location>
</feature>
<keyword evidence="4" id="KW-0805">Transcription regulation</keyword>
<accession>A0A4V5NEW8</accession>
<dbReference type="AlphaFoldDB" id="A0A4V5NEW8"/>
<dbReference type="GO" id="GO:0005739">
    <property type="term" value="C:mitochondrion"/>
    <property type="evidence" value="ECO:0007669"/>
    <property type="project" value="UniProtKB-SubCell"/>
</dbReference>
<dbReference type="Pfam" id="PF12829">
    <property type="entry name" value="Mhr1"/>
    <property type="match status" value="1"/>
</dbReference>
<keyword evidence="3" id="KW-0689">Ribosomal protein</keyword>
<keyword evidence="7" id="KW-0687">Ribonucleoprotein</keyword>
<evidence type="ECO:0000256" key="9">
    <source>
        <dbReference type="SAM" id="MobiDB-lite"/>
    </source>
</evidence>
<protein>
    <recommendedName>
        <fullName evidence="8">Large ribosomal subunit protein mL67</fullName>
    </recommendedName>
</protein>
<keyword evidence="6" id="KW-0804">Transcription</keyword>
<comment type="subcellular location">
    <subcellularLocation>
        <location evidence="1">Mitochondrion</location>
    </subcellularLocation>
</comment>
<evidence type="ECO:0000256" key="7">
    <source>
        <dbReference type="ARBA" id="ARBA00023274"/>
    </source>
</evidence>
<dbReference type="GO" id="GO:0003735">
    <property type="term" value="F:structural constituent of ribosome"/>
    <property type="evidence" value="ECO:0007669"/>
    <property type="project" value="TreeGrafter"/>
</dbReference>
<keyword evidence="5" id="KW-0496">Mitochondrion</keyword>
<reference evidence="10 11" key="1">
    <citation type="submission" date="2017-03" db="EMBL/GenBank/DDBJ databases">
        <title>Genomes of endolithic fungi from Antarctica.</title>
        <authorList>
            <person name="Coleine C."/>
            <person name="Masonjones S."/>
            <person name="Stajich J.E."/>
        </authorList>
    </citation>
    <scope>NUCLEOTIDE SEQUENCE [LARGE SCALE GENOMIC DNA]</scope>
    <source>
        <strain evidence="10 11">CCFEE 5184</strain>
    </source>
</reference>
<evidence type="ECO:0000256" key="3">
    <source>
        <dbReference type="ARBA" id="ARBA00022980"/>
    </source>
</evidence>
<dbReference type="GO" id="GO:0005840">
    <property type="term" value="C:ribosome"/>
    <property type="evidence" value="ECO:0007669"/>
    <property type="project" value="UniProtKB-KW"/>
</dbReference>
<proteinExistence type="inferred from homology"/>